<name>A0A420YHT6_9PEZI</name>
<protein>
    <submittedName>
        <fullName evidence="1">Uncharacterized protein</fullName>
    </submittedName>
</protein>
<reference evidence="1 2" key="1">
    <citation type="submission" date="2018-08" db="EMBL/GenBank/DDBJ databases">
        <title>Draft genome of the lignicolous fungus Coniochaeta pulveracea.</title>
        <authorList>
            <person name="Borstlap C.J."/>
            <person name="De Witt R.N."/>
            <person name="Botha A."/>
            <person name="Volschenk H."/>
        </authorList>
    </citation>
    <scope>NUCLEOTIDE SEQUENCE [LARGE SCALE GENOMIC DNA]</scope>
    <source>
        <strain evidence="1 2">CAB683</strain>
    </source>
</reference>
<evidence type="ECO:0000313" key="1">
    <source>
        <dbReference type="EMBL" id="RKU47447.1"/>
    </source>
</evidence>
<evidence type="ECO:0000313" key="2">
    <source>
        <dbReference type="Proteomes" id="UP000275385"/>
    </source>
</evidence>
<sequence>MAPGTWLRGFRSCTRRDMGGSQMVVLQKGSEAFPCNLLAHIPRALRTTVSMMETCDGNVIYRFVARTAMLELCIATACIFHGVALRIALSSCLPAIGNNTMQ</sequence>
<dbReference type="Proteomes" id="UP000275385">
    <property type="component" value="Unassembled WGS sequence"/>
</dbReference>
<proteinExistence type="predicted"/>
<accession>A0A420YHT6</accession>
<dbReference type="AlphaFoldDB" id="A0A420YHT6"/>
<gene>
    <name evidence="1" type="ORF">DL546_008938</name>
</gene>
<organism evidence="1 2">
    <name type="scientific">Coniochaeta pulveracea</name>
    <dbReference type="NCBI Taxonomy" id="177199"/>
    <lineage>
        <taxon>Eukaryota</taxon>
        <taxon>Fungi</taxon>
        <taxon>Dikarya</taxon>
        <taxon>Ascomycota</taxon>
        <taxon>Pezizomycotina</taxon>
        <taxon>Sordariomycetes</taxon>
        <taxon>Sordariomycetidae</taxon>
        <taxon>Coniochaetales</taxon>
        <taxon>Coniochaetaceae</taxon>
        <taxon>Coniochaeta</taxon>
    </lineage>
</organism>
<keyword evidence="2" id="KW-1185">Reference proteome</keyword>
<dbReference type="EMBL" id="QVQW01000009">
    <property type="protein sequence ID" value="RKU47447.1"/>
    <property type="molecule type" value="Genomic_DNA"/>
</dbReference>
<comment type="caution">
    <text evidence="1">The sequence shown here is derived from an EMBL/GenBank/DDBJ whole genome shotgun (WGS) entry which is preliminary data.</text>
</comment>